<evidence type="ECO:0000313" key="2">
    <source>
        <dbReference type="EMBL" id="GGW92248.1"/>
    </source>
</evidence>
<sequence>MRLSLRLLLAASIVLASTSATAGIYTNDLSKCLVSSTNKEDRVALVKWMFTAASAHPAVSEIASITDQQIEIANQQVGDLFMRLLTESCLTQTKEAVTYEGMFAIQQGFQVLGQVAGQEMFASPEVAAGMAILQKYIDNDRIEAAVSDK</sequence>
<accession>A0A918N074</accession>
<name>A0A918N074_9ALTE</name>
<feature type="chain" id="PRO_5036906401" description="DUF3015 domain-containing protein" evidence="1">
    <location>
        <begin position="23"/>
        <end position="149"/>
    </location>
</feature>
<evidence type="ECO:0000256" key="1">
    <source>
        <dbReference type="SAM" id="SignalP"/>
    </source>
</evidence>
<keyword evidence="3" id="KW-1185">Reference proteome</keyword>
<dbReference type="Proteomes" id="UP000631300">
    <property type="component" value="Unassembled WGS sequence"/>
</dbReference>
<feature type="signal peptide" evidence="1">
    <location>
        <begin position="1"/>
        <end position="22"/>
    </location>
</feature>
<evidence type="ECO:0008006" key="4">
    <source>
        <dbReference type="Google" id="ProtNLM"/>
    </source>
</evidence>
<dbReference type="EMBL" id="BMXP01000008">
    <property type="protein sequence ID" value="GGW92248.1"/>
    <property type="molecule type" value="Genomic_DNA"/>
</dbReference>
<comment type="caution">
    <text evidence="2">The sequence shown here is derived from an EMBL/GenBank/DDBJ whole genome shotgun (WGS) entry which is preliminary data.</text>
</comment>
<keyword evidence="1" id="KW-0732">Signal</keyword>
<dbReference type="RefSeq" id="WP_189407547.1">
    <property type="nucleotide sequence ID" value="NZ_BMXP01000008.1"/>
</dbReference>
<organism evidence="2 3">
    <name type="scientific">Alteromonas halophila</name>
    <dbReference type="NCBI Taxonomy" id="516698"/>
    <lineage>
        <taxon>Bacteria</taxon>
        <taxon>Pseudomonadati</taxon>
        <taxon>Pseudomonadota</taxon>
        <taxon>Gammaproteobacteria</taxon>
        <taxon>Alteromonadales</taxon>
        <taxon>Alteromonadaceae</taxon>
        <taxon>Alteromonas/Salinimonas group</taxon>
        <taxon>Alteromonas</taxon>
    </lineage>
</organism>
<reference evidence="2" key="2">
    <citation type="submission" date="2020-09" db="EMBL/GenBank/DDBJ databases">
        <authorList>
            <person name="Sun Q."/>
            <person name="Kim S."/>
        </authorList>
    </citation>
    <scope>NUCLEOTIDE SEQUENCE</scope>
    <source>
        <strain evidence="2">KCTC 22164</strain>
    </source>
</reference>
<proteinExistence type="predicted"/>
<gene>
    <name evidence="2" type="ORF">GCM10007391_28220</name>
</gene>
<reference evidence="2" key="1">
    <citation type="journal article" date="2014" name="Int. J. Syst. Evol. Microbiol.">
        <title>Complete genome sequence of Corynebacterium casei LMG S-19264T (=DSM 44701T), isolated from a smear-ripened cheese.</title>
        <authorList>
            <consortium name="US DOE Joint Genome Institute (JGI-PGF)"/>
            <person name="Walter F."/>
            <person name="Albersmeier A."/>
            <person name="Kalinowski J."/>
            <person name="Ruckert C."/>
        </authorList>
    </citation>
    <scope>NUCLEOTIDE SEQUENCE</scope>
    <source>
        <strain evidence="2">KCTC 22164</strain>
    </source>
</reference>
<protein>
    <recommendedName>
        <fullName evidence="4">DUF3015 domain-containing protein</fullName>
    </recommendedName>
</protein>
<dbReference type="AlphaFoldDB" id="A0A918N074"/>
<evidence type="ECO:0000313" key="3">
    <source>
        <dbReference type="Proteomes" id="UP000631300"/>
    </source>
</evidence>